<dbReference type="RefSeq" id="WP_091564177.1">
    <property type="nucleotide sequence ID" value="NZ_BNAC01000007.1"/>
</dbReference>
<dbReference type="PROSITE" id="PS50801">
    <property type="entry name" value="STAS"/>
    <property type="match status" value="1"/>
</dbReference>
<dbReference type="Proteomes" id="UP000199022">
    <property type="component" value="Unassembled WGS sequence"/>
</dbReference>
<protein>
    <submittedName>
        <fullName evidence="2">Anti-anti-sigma factor</fullName>
    </submittedName>
</protein>
<dbReference type="InterPro" id="IPR002645">
    <property type="entry name" value="STAS_dom"/>
</dbReference>
<evidence type="ECO:0000313" key="2">
    <source>
        <dbReference type="EMBL" id="SFD77057.1"/>
    </source>
</evidence>
<sequence length="107" mass="10517">MSAALSSAPLRIVVADPVDGVVRVTVTGEVDTVSAGQLRAALTGVAADPAVRGLVVDLTGVPFVAVAGLHPLLEASAAAEAGRRTMRVLAGPAGGVQGLLERAGVLV</sequence>
<gene>
    <name evidence="2" type="ORF">SAMN05661030_4179</name>
</gene>
<evidence type="ECO:0000259" key="1">
    <source>
        <dbReference type="PROSITE" id="PS50801"/>
    </source>
</evidence>
<proteinExistence type="predicted"/>
<dbReference type="OrthoDB" id="3393696at2"/>
<reference evidence="3" key="1">
    <citation type="submission" date="2016-10" db="EMBL/GenBank/DDBJ databases">
        <authorList>
            <person name="Varghese N."/>
            <person name="Submissions S."/>
        </authorList>
    </citation>
    <scope>NUCLEOTIDE SEQUENCE [LARGE SCALE GENOMIC DNA]</scope>
    <source>
        <strain evidence="3">DSM 45962</strain>
    </source>
</reference>
<dbReference type="Pfam" id="PF01740">
    <property type="entry name" value="STAS"/>
    <property type="match status" value="1"/>
</dbReference>
<evidence type="ECO:0000313" key="3">
    <source>
        <dbReference type="Proteomes" id="UP000199022"/>
    </source>
</evidence>
<dbReference type="STRING" id="1225127.SAMN05661030_4179"/>
<dbReference type="EMBL" id="FOMD01000007">
    <property type="protein sequence ID" value="SFD77057.1"/>
    <property type="molecule type" value="Genomic_DNA"/>
</dbReference>
<dbReference type="CDD" id="cd07043">
    <property type="entry name" value="STAS_anti-anti-sigma_factors"/>
    <property type="match status" value="1"/>
</dbReference>
<dbReference type="Gene3D" id="3.30.750.24">
    <property type="entry name" value="STAS domain"/>
    <property type="match status" value="1"/>
</dbReference>
<name>A0A1I1V1Z3_9ACTN</name>
<feature type="domain" description="STAS" evidence="1">
    <location>
        <begin position="11"/>
        <end position="107"/>
    </location>
</feature>
<dbReference type="AlphaFoldDB" id="A0A1I1V1Z3"/>
<organism evidence="2 3">
    <name type="scientific">Klenkia taihuensis</name>
    <dbReference type="NCBI Taxonomy" id="1225127"/>
    <lineage>
        <taxon>Bacteria</taxon>
        <taxon>Bacillati</taxon>
        <taxon>Actinomycetota</taxon>
        <taxon>Actinomycetes</taxon>
        <taxon>Geodermatophilales</taxon>
        <taxon>Geodermatophilaceae</taxon>
        <taxon>Klenkia</taxon>
    </lineage>
</organism>
<dbReference type="InterPro" id="IPR036513">
    <property type="entry name" value="STAS_dom_sf"/>
</dbReference>
<keyword evidence="3" id="KW-1185">Reference proteome</keyword>
<accession>A0A1I1V1Z3</accession>
<dbReference type="SUPFAM" id="SSF52091">
    <property type="entry name" value="SpoIIaa-like"/>
    <property type="match status" value="1"/>
</dbReference>